<gene>
    <name evidence="2" type="ORF">AVDCRST_MAG20-2173</name>
</gene>
<dbReference type="PANTHER" id="PTHR43798">
    <property type="entry name" value="MONOACYLGLYCEROL LIPASE"/>
    <property type="match status" value="1"/>
</dbReference>
<dbReference type="PANTHER" id="PTHR43798:SF33">
    <property type="entry name" value="HYDROLASE, PUTATIVE (AFU_ORTHOLOGUE AFUA_2G14860)-RELATED"/>
    <property type="match status" value="1"/>
</dbReference>
<dbReference type="InterPro" id="IPR000073">
    <property type="entry name" value="AB_hydrolase_1"/>
</dbReference>
<dbReference type="AlphaFoldDB" id="A0A6J4IDP8"/>
<keyword evidence="2" id="KW-0378">Hydrolase</keyword>
<evidence type="ECO:0000259" key="1">
    <source>
        <dbReference type="Pfam" id="PF00561"/>
    </source>
</evidence>
<dbReference type="EMBL" id="CADCSY010000092">
    <property type="protein sequence ID" value="CAA9247530.1"/>
    <property type="molecule type" value="Genomic_DNA"/>
</dbReference>
<dbReference type="Gene3D" id="3.40.50.1820">
    <property type="entry name" value="alpha/beta hydrolase"/>
    <property type="match status" value="1"/>
</dbReference>
<dbReference type="GO" id="GO:0016020">
    <property type="term" value="C:membrane"/>
    <property type="evidence" value="ECO:0007669"/>
    <property type="project" value="TreeGrafter"/>
</dbReference>
<dbReference type="PRINTS" id="PR00412">
    <property type="entry name" value="EPOXHYDRLASE"/>
</dbReference>
<evidence type="ECO:0000313" key="2">
    <source>
        <dbReference type="EMBL" id="CAA9247530.1"/>
    </source>
</evidence>
<dbReference type="GO" id="GO:0016787">
    <property type="term" value="F:hydrolase activity"/>
    <property type="evidence" value="ECO:0007669"/>
    <property type="project" value="UniProtKB-KW"/>
</dbReference>
<accession>A0A6J4IDP8</accession>
<dbReference type="InterPro" id="IPR029058">
    <property type="entry name" value="AB_hydrolase_fold"/>
</dbReference>
<protein>
    <submittedName>
        <fullName evidence="2">Hydrolase, alpha/beta fold family</fullName>
    </submittedName>
</protein>
<reference evidence="2" key="1">
    <citation type="submission" date="2020-02" db="EMBL/GenBank/DDBJ databases">
        <authorList>
            <person name="Meier V. D."/>
        </authorList>
    </citation>
    <scope>NUCLEOTIDE SEQUENCE</scope>
    <source>
        <strain evidence="2">AVDCRST_MAG20</strain>
    </source>
</reference>
<dbReference type="InterPro" id="IPR000639">
    <property type="entry name" value="Epox_hydrolase-like"/>
</dbReference>
<dbReference type="PRINTS" id="PR00111">
    <property type="entry name" value="ABHYDROLASE"/>
</dbReference>
<dbReference type="Pfam" id="PF00561">
    <property type="entry name" value="Abhydrolase_1"/>
    <property type="match status" value="1"/>
</dbReference>
<sequence>MTDRQRLRLRHIRIHGHEVGYRMAGEGPGLVLVHGLTGSSTTWREVMPALTERFTVLAPDLLGHGESAKPRGDYSLGAFASGVRDLMVALGMERATVVGHSLGGGVALQLAYQFPERCERLVLVNSGGLGKEVHAILRAVALPGSELVMPFVLAPQVQQLLASAGAVAARLGFRSSVRGAEVWRSYTGLTEVRGRTAFVHTVRSVIDVTGQRVSARDRLYLAEEIPTLVVWGDRDRIIPVSHAHATHELIPGSRLEIVEGVGHFLPFEAPDAFLRALLGFVDTTEPAAPDEGRFRSLMLARTQQQLAGAEQGVAEPA</sequence>
<feature type="domain" description="AB hydrolase-1" evidence="1">
    <location>
        <begin position="30"/>
        <end position="270"/>
    </location>
</feature>
<organism evidence="2">
    <name type="scientific">uncultured Acidimicrobiales bacterium</name>
    <dbReference type="NCBI Taxonomy" id="310071"/>
    <lineage>
        <taxon>Bacteria</taxon>
        <taxon>Bacillati</taxon>
        <taxon>Actinomycetota</taxon>
        <taxon>Acidimicrobiia</taxon>
        <taxon>Acidimicrobiales</taxon>
        <taxon>environmental samples</taxon>
    </lineage>
</organism>
<dbReference type="SUPFAM" id="SSF53474">
    <property type="entry name" value="alpha/beta-Hydrolases"/>
    <property type="match status" value="1"/>
</dbReference>
<proteinExistence type="predicted"/>
<name>A0A6J4IDP8_9ACTN</name>
<dbReference type="InterPro" id="IPR050266">
    <property type="entry name" value="AB_hydrolase_sf"/>
</dbReference>